<dbReference type="InterPro" id="IPR046192">
    <property type="entry name" value="DUF6220"/>
</dbReference>
<accession>A0A286GJW9</accession>
<keyword evidence="1" id="KW-1133">Transmembrane helix</keyword>
<dbReference type="EMBL" id="OCNK01000001">
    <property type="protein sequence ID" value="SOD95409.1"/>
    <property type="molecule type" value="Genomic_DNA"/>
</dbReference>
<dbReference type="OrthoDB" id="9853208at2"/>
<feature type="transmembrane region" description="Helical" evidence="1">
    <location>
        <begin position="99"/>
        <end position="120"/>
    </location>
</feature>
<organism evidence="2 3">
    <name type="scientific">Blastococcus haudaquaticus</name>
    <dbReference type="NCBI Taxonomy" id="1938745"/>
    <lineage>
        <taxon>Bacteria</taxon>
        <taxon>Bacillati</taxon>
        <taxon>Actinomycetota</taxon>
        <taxon>Actinomycetes</taxon>
        <taxon>Geodermatophilales</taxon>
        <taxon>Geodermatophilaceae</taxon>
        <taxon>Blastococcus</taxon>
    </lineage>
</organism>
<keyword evidence="1" id="KW-0472">Membrane</keyword>
<dbReference type="AlphaFoldDB" id="A0A286GJW9"/>
<sequence length="130" mass="13593">MDRRRGAYQAYHWALGAFVLLGAVQIFLAGLGVFSSRGDPGFEPHRTFSIVIAAASLVPVVLAVVARAGARQIAGCAVVLVLAGFVQHALASAGFDDAWLGGLHALSGLVIVGVPAWLFWDSGRRSLTPP</sequence>
<reference evidence="3" key="1">
    <citation type="submission" date="2017-09" db="EMBL/GenBank/DDBJ databases">
        <authorList>
            <person name="Varghese N."/>
            <person name="Submissions S."/>
        </authorList>
    </citation>
    <scope>NUCLEOTIDE SEQUENCE [LARGE SCALE GENOMIC DNA]</scope>
    <source>
        <strain evidence="3">DSM 44270</strain>
    </source>
</reference>
<proteinExistence type="predicted"/>
<name>A0A286GJW9_9ACTN</name>
<dbReference type="Pfam" id="PF19728">
    <property type="entry name" value="DUF6220"/>
    <property type="match status" value="1"/>
</dbReference>
<feature type="transmembrane region" description="Helical" evidence="1">
    <location>
        <begin position="47"/>
        <end position="66"/>
    </location>
</feature>
<keyword evidence="1" id="KW-0812">Transmembrane</keyword>
<feature type="transmembrane region" description="Helical" evidence="1">
    <location>
        <begin position="73"/>
        <end position="93"/>
    </location>
</feature>
<dbReference type="Proteomes" id="UP000219482">
    <property type="component" value="Unassembled WGS sequence"/>
</dbReference>
<protein>
    <submittedName>
        <fullName evidence="2">Uncharacterized protein</fullName>
    </submittedName>
</protein>
<evidence type="ECO:0000313" key="2">
    <source>
        <dbReference type="EMBL" id="SOD95409.1"/>
    </source>
</evidence>
<evidence type="ECO:0000256" key="1">
    <source>
        <dbReference type="SAM" id="Phobius"/>
    </source>
</evidence>
<dbReference type="RefSeq" id="WP_097182900.1">
    <property type="nucleotide sequence ID" value="NZ_OCNK01000001.1"/>
</dbReference>
<evidence type="ECO:0000313" key="3">
    <source>
        <dbReference type="Proteomes" id="UP000219482"/>
    </source>
</evidence>
<feature type="transmembrane region" description="Helical" evidence="1">
    <location>
        <begin position="12"/>
        <end position="35"/>
    </location>
</feature>
<gene>
    <name evidence="2" type="ORF">SAMN06272739_1202</name>
</gene>
<keyword evidence="3" id="KW-1185">Reference proteome</keyword>